<protein>
    <submittedName>
        <fullName evidence="1">Uncharacterized protein</fullName>
    </submittedName>
</protein>
<accession>A0A1V5M653</accession>
<organism evidence="1 2">
    <name type="scientific">candidate division TA06 bacterium ADurb.Bin417</name>
    <dbReference type="NCBI Taxonomy" id="1852828"/>
    <lineage>
        <taxon>Bacteria</taxon>
        <taxon>Bacteria division TA06</taxon>
    </lineage>
</organism>
<comment type="caution">
    <text evidence="1">The sequence shown here is derived from an EMBL/GenBank/DDBJ whole genome shotgun (WGS) entry which is preliminary data.</text>
</comment>
<gene>
    <name evidence="1" type="ORF">BWY73_01632</name>
</gene>
<reference evidence="1 2" key="1">
    <citation type="submission" date="2017-02" db="EMBL/GenBank/DDBJ databases">
        <title>Delving into the versatile metabolic prowess of the omnipresent phylum Bacteroidetes.</title>
        <authorList>
            <person name="Nobu M.K."/>
            <person name="Mei R."/>
            <person name="Narihiro T."/>
            <person name="Kuroda K."/>
            <person name="Liu W.-T."/>
        </authorList>
    </citation>
    <scope>NUCLEOTIDE SEQUENCE [LARGE SCALE GENOMIC DNA]</scope>
    <source>
        <strain evidence="1">ADurb.Bin417</strain>
    </source>
</reference>
<evidence type="ECO:0000313" key="2">
    <source>
        <dbReference type="Proteomes" id="UP000485484"/>
    </source>
</evidence>
<sequence length="176" mass="19852">MQLETPRAALFCPRLFNQHCGPAAESNKSELVIRTGLALSGRERPAELAAVLGKVGGRHYYARHLSEHFPGCRVETLREEPAISAYRLRDGERLHRFTYLADGESRDFLVAAASLFGKYSREIFWKKTVRFFAARASEPLPPASGYRDGITRRFVAATAGIRKRLGIPEDCFLRLR</sequence>
<dbReference type="Proteomes" id="UP000485484">
    <property type="component" value="Unassembled WGS sequence"/>
</dbReference>
<evidence type="ECO:0000313" key="1">
    <source>
        <dbReference type="EMBL" id="OPZ88662.1"/>
    </source>
</evidence>
<dbReference type="AlphaFoldDB" id="A0A1V5M653"/>
<proteinExistence type="predicted"/>
<dbReference type="EMBL" id="MWAK01000471">
    <property type="protein sequence ID" value="OPZ88662.1"/>
    <property type="molecule type" value="Genomic_DNA"/>
</dbReference>
<name>A0A1V5M653_UNCT6</name>